<dbReference type="STRING" id="579137.Metvu_1333"/>
<dbReference type="Proteomes" id="UP000002063">
    <property type="component" value="Chromosome"/>
</dbReference>
<dbReference type="KEGG" id="mvu:Metvu_1333"/>
<evidence type="ECO:0000259" key="3">
    <source>
        <dbReference type="Pfam" id="PF07726"/>
    </source>
</evidence>
<sequence length="320" mass="36138">MDIKDMSKLCDEIIKEVNKAYIGKKEVIKKLLATSLVNGNVLFEDSPGLGKTLLSKAFAKALGLNYKRVQFTPDLLPSDIIGTKIFKQDIGEFKLIKGPIFTNILLADEINRAPPKTQSALLEAMEEKQVSIEGETIKLDAPFFVIATQNPLEHEGTYPLPEAQLDRFSVKLSVGYPKNANEEMEILKARINWKKDDPTEDIESIIDRKIFLEMQRFIEEEIFISEDILKYISNLVVNIRNDDRVEEGPSPRGSLNLLKLSKSNALLEGRDFVLPDDVKKFAVEVLSHRIILKPEYAFSNITPKDVVEDALKKVPVPKVD</sequence>
<keyword evidence="6" id="KW-1185">Reference proteome</keyword>
<keyword evidence="1" id="KW-0547">Nucleotide-binding</keyword>
<dbReference type="InterPro" id="IPR041628">
    <property type="entry name" value="ChlI/MoxR_AAA_lid"/>
</dbReference>
<dbReference type="PANTHER" id="PTHR42759">
    <property type="entry name" value="MOXR FAMILY PROTEIN"/>
    <property type="match status" value="1"/>
</dbReference>
<dbReference type="InterPro" id="IPR011703">
    <property type="entry name" value="ATPase_AAA-3"/>
</dbReference>
<dbReference type="AlphaFoldDB" id="C9RHY4"/>
<dbReference type="CDD" id="cd00009">
    <property type="entry name" value="AAA"/>
    <property type="match status" value="1"/>
</dbReference>
<dbReference type="GO" id="GO:0016887">
    <property type="term" value="F:ATP hydrolysis activity"/>
    <property type="evidence" value="ECO:0007669"/>
    <property type="project" value="InterPro"/>
</dbReference>
<proteinExistence type="predicted"/>
<dbReference type="HOGENOM" id="CLU_034716_2_0_2"/>
<name>C9RHY4_METVM</name>
<dbReference type="SUPFAM" id="SSF52540">
    <property type="entry name" value="P-loop containing nucleoside triphosphate hydrolases"/>
    <property type="match status" value="1"/>
</dbReference>
<dbReference type="FunFam" id="3.40.50.300:FF:000640">
    <property type="entry name" value="MoxR family ATPase"/>
    <property type="match status" value="1"/>
</dbReference>
<dbReference type="Gene3D" id="3.40.50.300">
    <property type="entry name" value="P-loop containing nucleotide triphosphate hydrolases"/>
    <property type="match status" value="1"/>
</dbReference>
<dbReference type="InterPro" id="IPR027417">
    <property type="entry name" value="P-loop_NTPase"/>
</dbReference>
<evidence type="ECO:0000256" key="1">
    <source>
        <dbReference type="ARBA" id="ARBA00022741"/>
    </source>
</evidence>
<dbReference type="GO" id="GO:0005524">
    <property type="term" value="F:ATP binding"/>
    <property type="evidence" value="ECO:0007669"/>
    <property type="project" value="UniProtKB-KW"/>
</dbReference>
<reference evidence="5" key="1">
    <citation type="submission" date="2009-10" db="EMBL/GenBank/DDBJ databases">
        <title>Complete sequence of chromosome of Methanocaldococcus vulcanius M7.</title>
        <authorList>
            <consortium name="US DOE Joint Genome Institute"/>
            <person name="Lucas S."/>
            <person name="Copeland A."/>
            <person name="Lapidus A."/>
            <person name="Glavina del Rio T."/>
            <person name="Dalin E."/>
            <person name="Tice H."/>
            <person name="Bruce D."/>
            <person name="Goodwin L."/>
            <person name="Pitluck S."/>
            <person name="Lcollab F.I."/>
            <person name="Brettin T."/>
            <person name="Detter J.C."/>
            <person name="Han C."/>
            <person name="Tapia R."/>
            <person name="Kuske C.R."/>
            <person name="Schmutz J."/>
            <person name="Larimer F."/>
            <person name="Land M."/>
            <person name="Hauser L."/>
            <person name="Kyrpides N."/>
            <person name="Ovchinikova G."/>
            <person name="Sieprawska-Lupa M."/>
            <person name="Whitman W.B."/>
            <person name="Woyke T."/>
        </authorList>
    </citation>
    <scope>NUCLEOTIDE SEQUENCE [LARGE SCALE GENOMIC DNA]</scope>
    <source>
        <strain evidence="5">M7</strain>
    </source>
</reference>
<dbReference type="Pfam" id="PF07726">
    <property type="entry name" value="AAA_3"/>
    <property type="match status" value="1"/>
</dbReference>
<evidence type="ECO:0000313" key="6">
    <source>
        <dbReference type="Proteomes" id="UP000002063"/>
    </source>
</evidence>
<keyword evidence="2" id="KW-0067">ATP-binding</keyword>
<evidence type="ECO:0000256" key="2">
    <source>
        <dbReference type="ARBA" id="ARBA00022840"/>
    </source>
</evidence>
<dbReference type="PANTHER" id="PTHR42759:SF1">
    <property type="entry name" value="MAGNESIUM-CHELATASE SUBUNIT CHLD"/>
    <property type="match status" value="1"/>
</dbReference>
<dbReference type="Gene3D" id="1.10.8.80">
    <property type="entry name" value="Magnesium chelatase subunit I, C-Terminal domain"/>
    <property type="match status" value="1"/>
</dbReference>
<organism evidence="5 6">
    <name type="scientific">Methanocaldococcus vulcanius (strain ATCC 700851 / DSM 12094 / M7)</name>
    <name type="common">Methanococcus vulcanius</name>
    <dbReference type="NCBI Taxonomy" id="579137"/>
    <lineage>
        <taxon>Archaea</taxon>
        <taxon>Methanobacteriati</taxon>
        <taxon>Methanobacteriota</taxon>
        <taxon>Methanomada group</taxon>
        <taxon>Methanococci</taxon>
        <taxon>Methanococcales</taxon>
        <taxon>Methanocaldococcaceae</taxon>
        <taxon>Methanocaldococcus</taxon>
    </lineage>
</organism>
<dbReference type="EMBL" id="CP001787">
    <property type="protein sequence ID" value="ACX73186.1"/>
    <property type="molecule type" value="Genomic_DNA"/>
</dbReference>
<feature type="domain" description="ATPase AAA-3" evidence="3">
    <location>
        <begin position="41"/>
        <end position="169"/>
    </location>
</feature>
<evidence type="ECO:0000313" key="5">
    <source>
        <dbReference type="EMBL" id="ACX73186.1"/>
    </source>
</evidence>
<dbReference type="Pfam" id="PF17863">
    <property type="entry name" value="AAA_lid_2"/>
    <property type="match status" value="1"/>
</dbReference>
<dbReference type="GeneID" id="8513674"/>
<dbReference type="RefSeq" id="WP_015733406.1">
    <property type="nucleotide sequence ID" value="NC_013407.1"/>
</dbReference>
<accession>C9RHY4</accession>
<feature type="domain" description="ChlI/MoxR AAA lid" evidence="4">
    <location>
        <begin position="240"/>
        <end position="309"/>
    </location>
</feature>
<dbReference type="InterPro" id="IPR050764">
    <property type="entry name" value="CbbQ/NirQ/NorQ/GpvN"/>
</dbReference>
<dbReference type="eggNOG" id="arCOG00434">
    <property type="taxonomic scope" value="Archaea"/>
</dbReference>
<gene>
    <name evidence="5" type="ordered locus">Metvu_1333</name>
</gene>
<dbReference type="PIRSF" id="PIRSF002849">
    <property type="entry name" value="AAA_ATPase_chaperone_MoxR_prd"/>
    <property type="match status" value="1"/>
</dbReference>
<protein>
    <submittedName>
        <fullName evidence="5">ATPase associated with various cellular activities AAA_3</fullName>
    </submittedName>
</protein>
<evidence type="ECO:0000259" key="4">
    <source>
        <dbReference type="Pfam" id="PF17863"/>
    </source>
</evidence>